<dbReference type="NCBIfam" id="TIGR00022">
    <property type="entry name" value="YhcH/YjgK/YiaL family protein"/>
    <property type="match status" value="1"/>
</dbReference>
<organism evidence="1 2">
    <name type="scientific">Candidatus Ruthenibacterium merdavium</name>
    <dbReference type="NCBI Taxonomy" id="2838752"/>
    <lineage>
        <taxon>Bacteria</taxon>
        <taxon>Bacillati</taxon>
        <taxon>Bacillota</taxon>
        <taxon>Clostridia</taxon>
        <taxon>Eubacteriales</taxon>
        <taxon>Oscillospiraceae</taxon>
        <taxon>Ruthenibacterium</taxon>
    </lineage>
</organism>
<dbReference type="Proteomes" id="UP000823918">
    <property type="component" value="Unassembled WGS sequence"/>
</dbReference>
<sequence length="149" mass="16616">MVYDTLENLSQYTGMFDHLDTAIEFIQNYDLNDLPLGKTEIDGENVFVNVTETDTLPAEGRAFETHSNYMDLHIDLCGEELCEVALGKVTEEKPYDEAEDCALWNADTTCGLVLGEGRFAVFMVEEPHKPLIRAAGSAAVRKAVFKIAY</sequence>
<dbReference type="AlphaFoldDB" id="A0A9D2Q2U3"/>
<dbReference type="GO" id="GO:0005829">
    <property type="term" value="C:cytosol"/>
    <property type="evidence" value="ECO:0007669"/>
    <property type="project" value="TreeGrafter"/>
</dbReference>
<evidence type="ECO:0000313" key="2">
    <source>
        <dbReference type="Proteomes" id="UP000823918"/>
    </source>
</evidence>
<reference evidence="1" key="1">
    <citation type="journal article" date="2021" name="PeerJ">
        <title>Extensive microbial diversity within the chicken gut microbiome revealed by metagenomics and culture.</title>
        <authorList>
            <person name="Gilroy R."/>
            <person name="Ravi A."/>
            <person name="Getino M."/>
            <person name="Pursley I."/>
            <person name="Horton D.L."/>
            <person name="Alikhan N.F."/>
            <person name="Baker D."/>
            <person name="Gharbi K."/>
            <person name="Hall N."/>
            <person name="Watson M."/>
            <person name="Adriaenssens E.M."/>
            <person name="Foster-Nyarko E."/>
            <person name="Jarju S."/>
            <person name="Secka A."/>
            <person name="Antonio M."/>
            <person name="Oren A."/>
            <person name="Chaudhuri R.R."/>
            <person name="La Ragione R."/>
            <person name="Hildebrand F."/>
            <person name="Pallen M.J."/>
        </authorList>
    </citation>
    <scope>NUCLEOTIDE SEQUENCE</scope>
    <source>
        <strain evidence="1">5933</strain>
    </source>
</reference>
<accession>A0A9D2Q2U3</accession>
<gene>
    <name evidence="1" type="ORF">H9698_00835</name>
</gene>
<dbReference type="InterPro" id="IPR037012">
    <property type="entry name" value="NanQ/TabA/YiaL_sf"/>
</dbReference>
<protein>
    <submittedName>
        <fullName evidence="1">YhcH/YjgK/YiaL family protein</fullName>
    </submittedName>
</protein>
<dbReference type="EMBL" id="DWWA01000007">
    <property type="protein sequence ID" value="HJC71326.1"/>
    <property type="molecule type" value="Genomic_DNA"/>
</dbReference>
<name>A0A9D2Q2U3_9FIRM</name>
<dbReference type="SUPFAM" id="SSF51197">
    <property type="entry name" value="Clavaminate synthase-like"/>
    <property type="match status" value="1"/>
</dbReference>
<comment type="caution">
    <text evidence="1">The sequence shown here is derived from an EMBL/GenBank/DDBJ whole genome shotgun (WGS) entry which is preliminary data.</text>
</comment>
<dbReference type="InterPro" id="IPR004375">
    <property type="entry name" value="NanQ/TabA/YiaL"/>
</dbReference>
<dbReference type="PANTHER" id="PTHR34986:SF1">
    <property type="entry name" value="PROTEIN YIAL"/>
    <property type="match status" value="1"/>
</dbReference>
<dbReference type="Gene3D" id="2.60.120.370">
    <property type="entry name" value="YhcH/YjgK/YiaL"/>
    <property type="match status" value="1"/>
</dbReference>
<evidence type="ECO:0000313" key="1">
    <source>
        <dbReference type="EMBL" id="HJC71326.1"/>
    </source>
</evidence>
<reference evidence="1" key="2">
    <citation type="submission" date="2021-04" db="EMBL/GenBank/DDBJ databases">
        <authorList>
            <person name="Gilroy R."/>
        </authorList>
    </citation>
    <scope>NUCLEOTIDE SEQUENCE</scope>
    <source>
        <strain evidence="1">5933</strain>
    </source>
</reference>
<dbReference type="Pfam" id="PF04074">
    <property type="entry name" value="DUF386"/>
    <property type="match status" value="1"/>
</dbReference>
<dbReference type="PANTHER" id="PTHR34986">
    <property type="entry name" value="EVOLVED BETA-GALACTOSIDASE SUBUNIT BETA"/>
    <property type="match status" value="1"/>
</dbReference>
<proteinExistence type="predicted"/>